<protein>
    <recommendedName>
        <fullName evidence="4">Haloacid dehalogenase</fullName>
    </recommendedName>
</protein>
<dbReference type="InterPro" id="IPR006439">
    <property type="entry name" value="HAD-SF_hydro_IA"/>
</dbReference>
<keyword evidence="1" id="KW-0378">Hydrolase</keyword>
<proteinExistence type="predicted"/>
<dbReference type="PANTHER" id="PTHR43316">
    <property type="entry name" value="HYDROLASE, HALOACID DELAHOGENASE-RELATED"/>
    <property type="match status" value="1"/>
</dbReference>
<sequence length="242" mass="26266">MPIKAVLFDFMGTCLDWHSAITASLPASLPEQTRSQFALSWRQAYFDHNAARLARGQPPEDIDISHRATLRAQLASSPPEVQAAFASTPGVEEACIAAWHSQPAWPDVAPAIEKLRSGAGGRDLDVLVHANGTARLQLDLCRSSGLRFDALLSSELLGVYKPAPASYRRALELLRCEAGECVQVAAHAYDTRGAKAVGMKTIYVYRWTDDINEDQAAVRVENDVYLEGMDGLAEAVARLGSS</sequence>
<evidence type="ECO:0008006" key="4">
    <source>
        <dbReference type="Google" id="ProtNLM"/>
    </source>
</evidence>
<dbReference type="EMBL" id="JBAWTH010000041">
    <property type="protein sequence ID" value="KAL2283767.1"/>
    <property type="molecule type" value="Genomic_DNA"/>
</dbReference>
<evidence type="ECO:0000313" key="3">
    <source>
        <dbReference type="Proteomes" id="UP001600888"/>
    </source>
</evidence>
<dbReference type="PANTHER" id="PTHR43316:SF3">
    <property type="entry name" value="HALOACID DEHALOGENASE, TYPE II (AFU_ORTHOLOGUE AFUA_2G07750)-RELATED"/>
    <property type="match status" value="1"/>
</dbReference>
<evidence type="ECO:0000256" key="1">
    <source>
        <dbReference type="ARBA" id="ARBA00022801"/>
    </source>
</evidence>
<dbReference type="PRINTS" id="PR00413">
    <property type="entry name" value="HADHALOGNASE"/>
</dbReference>
<name>A0ABR4EMW0_9PEZI</name>
<dbReference type="Pfam" id="PF00702">
    <property type="entry name" value="Hydrolase"/>
    <property type="match status" value="1"/>
</dbReference>
<dbReference type="Gene3D" id="1.10.150.240">
    <property type="entry name" value="Putative phosphatase, domain 2"/>
    <property type="match status" value="1"/>
</dbReference>
<dbReference type="SUPFAM" id="SSF56784">
    <property type="entry name" value="HAD-like"/>
    <property type="match status" value="1"/>
</dbReference>
<dbReference type="InterPro" id="IPR023214">
    <property type="entry name" value="HAD_sf"/>
</dbReference>
<evidence type="ECO:0000313" key="2">
    <source>
        <dbReference type="EMBL" id="KAL2283767.1"/>
    </source>
</evidence>
<reference evidence="2 3" key="1">
    <citation type="submission" date="2024-03" db="EMBL/GenBank/DDBJ databases">
        <title>A high-quality draft genome sequence of Diaporthe vaccinii, a causative agent of upright dieback and viscid rot disease in cranberry plants.</title>
        <authorList>
            <person name="Sarrasin M."/>
            <person name="Lang B.F."/>
            <person name="Burger G."/>
        </authorList>
    </citation>
    <scope>NUCLEOTIDE SEQUENCE [LARGE SCALE GENOMIC DNA]</scope>
    <source>
        <strain evidence="2 3">IS7</strain>
    </source>
</reference>
<keyword evidence="3" id="KW-1185">Reference proteome</keyword>
<dbReference type="Proteomes" id="UP001600888">
    <property type="component" value="Unassembled WGS sequence"/>
</dbReference>
<dbReference type="Gene3D" id="3.40.50.1000">
    <property type="entry name" value="HAD superfamily/HAD-like"/>
    <property type="match status" value="1"/>
</dbReference>
<dbReference type="InterPro" id="IPR023198">
    <property type="entry name" value="PGP-like_dom2"/>
</dbReference>
<organism evidence="2 3">
    <name type="scientific">Diaporthe vaccinii</name>
    <dbReference type="NCBI Taxonomy" id="105482"/>
    <lineage>
        <taxon>Eukaryota</taxon>
        <taxon>Fungi</taxon>
        <taxon>Dikarya</taxon>
        <taxon>Ascomycota</taxon>
        <taxon>Pezizomycotina</taxon>
        <taxon>Sordariomycetes</taxon>
        <taxon>Sordariomycetidae</taxon>
        <taxon>Diaporthales</taxon>
        <taxon>Diaporthaceae</taxon>
        <taxon>Diaporthe</taxon>
        <taxon>Diaporthe eres species complex</taxon>
    </lineage>
</organism>
<dbReference type="NCBIfam" id="TIGR01493">
    <property type="entry name" value="HAD-SF-IA-v2"/>
    <property type="match status" value="1"/>
</dbReference>
<comment type="caution">
    <text evidence="2">The sequence shown here is derived from an EMBL/GenBank/DDBJ whole genome shotgun (WGS) entry which is preliminary data.</text>
</comment>
<dbReference type="InterPro" id="IPR051540">
    <property type="entry name" value="S-2-haloacid_dehalogenase"/>
</dbReference>
<gene>
    <name evidence="2" type="ORF">FJTKL_09800</name>
</gene>
<accession>A0ABR4EMW0</accession>
<dbReference type="InterPro" id="IPR036412">
    <property type="entry name" value="HAD-like_sf"/>
</dbReference>